<dbReference type="InterPro" id="IPR029044">
    <property type="entry name" value="Nucleotide-diphossugar_trans"/>
</dbReference>
<dbReference type="PANTHER" id="PTHR48090">
    <property type="entry name" value="UNDECAPRENYL-PHOSPHATE 4-DEOXY-4-FORMAMIDO-L-ARABINOSE TRANSFERASE-RELATED"/>
    <property type="match status" value="1"/>
</dbReference>
<comment type="subcellular location">
    <subcellularLocation>
        <location evidence="1">Cell membrane</location>
        <topology evidence="1">Multi-pass membrane protein</topology>
    </subcellularLocation>
</comment>
<dbReference type="CDD" id="cd04187">
    <property type="entry name" value="DPM1_like_bac"/>
    <property type="match status" value="1"/>
</dbReference>
<reference evidence="11 12" key="1">
    <citation type="journal article" date="2017" name="ISME J.">
        <title>Energy and carbon metabolisms in a deep terrestrial subsurface fluid microbial community.</title>
        <authorList>
            <person name="Momper L."/>
            <person name="Jungbluth S.P."/>
            <person name="Lee M.D."/>
            <person name="Amend J.P."/>
        </authorList>
    </citation>
    <scope>NUCLEOTIDE SEQUENCE [LARGE SCALE GENOMIC DNA]</scope>
    <source>
        <strain evidence="11">SURF_26</strain>
    </source>
</reference>
<dbReference type="FunFam" id="3.90.550.10:FF:000079">
    <property type="entry name" value="Probable glycosyl transferase"/>
    <property type="match status" value="1"/>
</dbReference>
<dbReference type="InterPro" id="IPR050256">
    <property type="entry name" value="Glycosyltransferase_2"/>
</dbReference>
<gene>
    <name evidence="11" type="ORF">C4541_00235</name>
</gene>
<evidence type="ECO:0000313" key="12">
    <source>
        <dbReference type="Proteomes" id="UP000266426"/>
    </source>
</evidence>
<dbReference type="GO" id="GO:0016757">
    <property type="term" value="F:glycosyltransferase activity"/>
    <property type="evidence" value="ECO:0007669"/>
    <property type="project" value="UniProtKB-KW"/>
</dbReference>
<evidence type="ECO:0000256" key="7">
    <source>
        <dbReference type="ARBA" id="ARBA00023136"/>
    </source>
</evidence>
<sequence length="329" mass="37497">MISIVIPAYNEEKVLPELIQRLSSAAKDWGDSYEIVFVDDGSKDRTWDIIREQHKRHPYVRGIRFSRNFGHQSAVTAGLAHAQGDAVFVMDADLQDPPEILAKFIEKWREGYEVVYAVRMKRKESIFKKASYFLFYRMLQRLAEIDIPLDSGDFCLMDRKVLDELNRLPEKHRFVRGLRAWVGFKQYGLAYERHARQGGEPKYTLKKLIGLALNGLLSFSSFPLRLASLLGLIIAGTSFLGLIFFFLYRIFDWKLFGYSIRATPGTATIFLTVLFLGGIQLITIGIIGEYIGRIFEEVKARPTYVARDVIGFCASSDPRPASSVSEESV</sequence>
<dbReference type="GO" id="GO:0005886">
    <property type="term" value="C:plasma membrane"/>
    <property type="evidence" value="ECO:0007669"/>
    <property type="project" value="UniProtKB-SubCell"/>
</dbReference>
<dbReference type="Pfam" id="PF00535">
    <property type="entry name" value="Glycos_transf_2"/>
    <property type="match status" value="1"/>
</dbReference>
<protein>
    <submittedName>
        <fullName evidence="11">Glycosyltransferase</fullName>
    </submittedName>
</protein>
<evidence type="ECO:0000313" key="11">
    <source>
        <dbReference type="EMBL" id="RJP62153.1"/>
    </source>
</evidence>
<evidence type="ECO:0000256" key="8">
    <source>
        <dbReference type="ARBA" id="ARBA00038152"/>
    </source>
</evidence>
<dbReference type="InterPro" id="IPR001173">
    <property type="entry name" value="Glyco_trans_2-like"/>
</dbReference>
<evidence type="ECO:0000256" key="9">
    <source>
        <dbReference type="SAM" id="Phobius"/>
    </source>
</evidence>
<evidence type="ECO:0000259" key="10">
    <source>
        <dbReference type="Pfam" id="PF00535"/>
    </source>
</evidence>
<dbReference type="Gene3D" id="3.90.550.10">
    <property type="entry name" value="Spore Coat Polysaccharide Biosynthesis Protein SpsA, Chain A"/>
    <property type="match status" value="1"/>
</dbReference>
<comment type="caution">
    <text evidence="11">The sequence shown here is derived from an EMBL/GenBank/DDBJ whole genome shotgun (WGS) entry which is preliminary data.</text>
</comment>
<dbReference type="AlphaFoldDB" id="A0A3A4R6T2"/>
<feature type="transmembrane region" description="Helical" evidence="9">
    <location>
        <begin position="226"/>
        <end position="248"/>
    </location>
</feature>
<dbReference type="SUPFAM" id="SSF53448">
    <property type="entry name" value="Nucleotide-diphospho-sugar transferases"/>
    <property type="match status" value="1"/>
</dbReference>
<dbReference type="PANTHER" id="PTHR48090:SF1">
    <property type="entry name" value="PROPHAGE BACTOPRENOL GLUCOSYL TRANSFERASE HOMOLOG"/>
    <property type="match status" value="1"/>
</dbReference>
<keyword evidence="2" id="KW-1003">Cell membrane</keyword>
<keyword evidence="7 9" id="KW-0472">Membrane</keyword>
<comment type="similarity">
    <text evidence="8">Belongs to the glycosyltransferase 2 family. GtrB subfamily.</text>
</comment>
<feature type="domain" description="Glycosyltransferase 2-like" evidence="10">
    <location>
        <begin position="3"/>
        <end position="164"/>
    </location>
</feature>
<evidence type="ECO:0000256" key="3">
    <source>
        <dbReference type="ARBA" id="ARBA00022676"/>
    </source>
</evidence>
<evidence type="ECO:0000256" key="5">
    <source>
        <dbReference type="ARBA" id="ARBA00022692"/>
    </source>
</evidence>
<keyword evidence="4 11" id="KW-0808">Transferase</keyword>
<evidence type="ECO:0000256" key="4">
    <source>
        <dbReference type="ARBA" id="ARBA00022679"/>
    </source>
</evidence>
<dbReference type="EMBL" id="QZJZ01000004">
    <property type="protein sequence ID" value="RJP62153.1"/>
    <property type="molecule type" value="Genomic_DNA"/>
</dbReference>
<keyword evidence="5 9" id="KW-0812">Transmembrane</keyword>
<keyword evidence="3" id="KW-0328">Glycosyltransferase</keyword>
<feature type="transmembrane region" description="Helical" evidence="9">
    <location>
        <begin position="268"/>
        <end position="291"/>
    </location>
</feature>
<keyword evidence="6 9" id="KW-1133">Transmembrane helix</keyword>
<name>A0A3A4R6T2_9BACT</name>
<dbReference type="Proteomes" id="UP000266426">
    <property type="component" value="Unassembled WGS sequence"/>
</dbReference>
<evidence type="ECO:0000256" key="1">
    <source>
        <dbReference type="ARBA" id="ARBA00004651"/>
    </source>
</evidence>
<proteinExistence type="inferred from homology"/>
<organism evidence="11 12">
    <name type="scientific">Candidatus Auribacter fodinae</name>
    <dbReference type="NCBI Taxonomy" id="2093366"/>
    <lineage>
        <taxon>Bacteria</taxon>
        <taxon>Pseudomonadati</taxon>
        <taxon>Candidatus Auribacterota</taxon>
        <taxon>Candidatus Auribacteria</taxon>
        <taxon>Candidatus Auribacterales</taxon>
        <taxon>Candidatus Auribacteraceae</taxon>
        <taxon>Candidatus Auribacter</taxon>
    </lineage>
</organism>
<evidence type="ECO:0000256" key="2">
    <source>
        <dbReference type="ARBA" id="ARBA00022475"/>
    </source>
</evidence>
<accession>A0A3A4R6T2</accession>
<evidence type="ECO:0000256" key="6">
    <source>
        <dbReference type="ARBA" id="ARBA00022989"/>
    </source>
</evidence>